<name>A0A915I6Z5_ROMCU</name>
<accession>A0A915I6Z5</accession>
<organism evidence="1 2">
    <name type="scientific">Romanomermis culicivorax</name>
    <name type="common">Nematode worm</name>
    <dbReference type="NCBI Taxonomy" id="13658"/>
    <lineage>
        <taxon>Eukaryota</taxon>
        <taxon>Metazoa</taxon>
        <taxon>Ecdysozoa</taxon>
        <taxon>Nematoda</taxon>
        <taxon>Enoplea</taxon>
        <taxon>Dorylaimia</taxon>
        <taxon>Mermithida</taxon>
        <taxon>Mermithoidea</taxon>
        <taxon>Mermithidae</taxon>
        <taxon>Romanomermis</taxon>
    </lineage>
</organism>
<evidence type="ECO:0000313" key="2">
    <source>
        <dbReference type="WBParaSite" id="nRc.2.0.1.t09537-RA"/>
    </source>
</evidence>
<keyword evidence="1" id="KW-1185">Reference proteome</keyword>
<evidence type="ECO:0000313" key="1">
    <source>
        <dbReference type="Proteomes" id="UP000887565"/>
    </source>
</evidence>
<protein>
    <submittedName>
        <fullName evidence="2">Uncharacterized protein</fullName>
    </submittedName>
</protein>
<reference evidence="2" key="1">
    <citation type="submission" date="2022-11" db="UniProtKB">
        <authorList>
            <consortium name="WormBaseParasite"/>
        </authorList>
    </citation>
    <scope>IDENTIFICATION</scope>
</reference>
<sequence>MKRFTVGNMRKIDILLLADLKCCLRFKIITHLIQLDQQATVASGGNGSSKSSKHFPHAGYETISVGVCVDYRLADLIQGMCQTGHKIAQRRGVYFKNRNSRLQKRPSQIDIERFLTFVDAGKRSWRQCWNDMLRFFVQNLRRRRTILTLQRQVSRYKKPKYGKIRKYYVQFVETNSVKNRSAFKIAKRFDDSLCLFETKWRKMCVDWWRLSILIMTLQDEQRKTSPSAIRKLSL</sequence>
<dbReference type="Proteomes" id="UP000887565">
    <property type="component" value="Unplaced"/>
</dbReference>
<proteinExistence type="predicted"/>
<dbReference type="AlphaFoldDB" id="A0A915I6Z5"/>
<dbReference type="WBParaSite" id="nRc.2.0.1.t09537-RA">
    <property type="protein sequence ID" value="nRc.2.0.1.t09537-RA"/>
    <property type="gene ID" value="nRc.2.0.1.g09537"/>
</dbReference>